<dbReference type="GeneID" id="83177117"/>
<gene>
    <name evidence="1" type="ORF">N7498_002754</name>
</gene>
<evidence type="ECO:0000313" key="2">
    <source>
        <dbReference type="Proteomes" id="UP001150904"/>
    </source>
</evidence>
<accession>A0A9W9TB72</accession>
<evidence type="ECO:0000313" key="1">
    <source>
        <dbReference type="EMBL" id="KAJ5216347.1"/>
    </source>
</evidence>
<dbReference type="RefSeq" id="XP_058312160.1">
    <property type="nucleotide sequence ID" value="XM_058449816.1"/>
</dbReference>
<protein>
    <submittedName>
        <fullName evidence="1">Uncharacterized protein</fullName>
    </submittedName>
</protein>
<keyword evidence="2" id="KW-1185">Reference proteome</keyword>
<comment type="caution">
    <text evidence="1">The sequence shown here is derived from an EMBL/GenBank/DDBJ whole genome shotgun (WGS) entry which is preliminary data.</text>
</comment>
<organism evidence="1 2">
    <name type="scientific">Penicillium cinerascens</name>
    <dbReference type="NCBI Taxonomy" id="70096"/>
    <lineage>
        <taxon>Eukaryota</taxon>
        <taxon>Fungi</taxon>
        <taxon>Dikarya</taxon>
        <taxon>Ascomycota</taxon>
        <taxon>Pezizomycotina</taxon>
        <taxon>Eurotiomycetes</taxon>
        <taxon>Eurotiomycetidae</taxon>
        <taxon>Eurotiales</taxon>
        <taxon>Aspergillaceae</taxon>
        <taxon>Penicillium</taxon>
    </lineage>
</organism>
<dbReference type="OrthoDB" id="5427059at2759"/>
<reference evidence="1" key="1">
    <citation type="submission" date="2022-12" db="EMBL/GenBank/DDBJ databases">
        <authorList>
            <person name="Petersen C."/>
        </authorList>
    </citation>
    <scope>NUCLEOTIDE SEQUENCE</scope>
    <source>
        <strain evidence="1">IBT 15544</strain>
    </source>
</reference>
<reference evidence="1" key="2">
    <citation type="journal article" date="2023" name="IMA Fungus">
        <title>Comparative genomic study of the Penicillium genus elucidates a diverse pangenome and 15 lateral gene transfer events.</title>
        <authorList>
            <person name="Petersen C."/>
            <person name="Sorensen T."/>
            <person name="Nielsen M.R."/>
            <person name="Sondergaard T.E."/>
            <person name="Sorensen J.L."/>
            <person name="Fitzpatrick D.A."/>
            <person name="Frisvad J.C."/>
            <person name="Nielsen K.L."/>
        </authorList>
    </citation>
    <scope>NUCLEOTIDE SEQUENCE</scope>
    <source>
        <strain evidence="1">IBT 15544</strain>
    </source>
</reference>
<dbReference type="Proteomes" id="UP001150904">
    <property type="component" value="Unassembled WGS sequence"/>
</dbReference>
<dbReference type="EMBL" id="JAPQKR010000005">
    <property type="protein sequence ID" value="KAJ5216347.1"/>
    <property type="molecule type" value="Genomic_DNA"/>
</dbReference>
<name>A0A9W9TB72_9EURO</name>
<sequence>MVNITTLPIELRISILQKLSNISDLSATVSSLQSLAEGLRESPTIVGHVLANEIDPKLWPLAVKIWQMRTHRKTNKVHNEKDSWLVLQETQNTTSEDAWEDMSSVDLTEAHKLHQLHCAIDKFTIDFTSTALDLLAVEAFDELAAHDIHWGSSTAAQSERLHHLNGENGVLPRWFQLDTAIGDLNDDYHNERFDHMPSFGVNYMKALRNNWQYQDPDGLNAGPADIWCQVHLSDDQALSKKYVVERNAGCVMWDAWRFKDIENFLRNNGVGNSY</sequence>
<proteinExistence type="predicted"/>
<dbReference type="AlphaFoldDB" id="A0A9W9TB72"/>